<feature type="domain" description="Mannan-binding protein" evidence="3">
    <location>
        <begin position="26"/>
        <end position="62"/>
    </location>
</feature>
<dbReference type="InterPro" id="IPR021729">
    <property type="entry name" value="DUF3298"/>
</dbReference>
<dbReference type="Pfam" id="PF11738">
    <property type="entry name" value="DUF3298"/>
    <property type="match status" value="1"/>
</dbReference>
<gene>
    <name evidence="4" type="ORF">QQ44_04080</name>
</gene>
<name>A0ABR4YZR1_9MYCO</name>
<evidence type="ECO:0000259" key="2">
    <source>
        <dbReference type="Pfam" id="PF11738"/>
    </source>
</evidence>
<feature type="chain" id="PRO_5046343209" evidence="1">
    <location>
        <begin position="21"/>
        <end position="271"/>
    </location>
</feature>
<feature type="signal peptide" evidence="1">
    <location>
        <begin position="1"/>
        <end position="20"/>
    </location>
</feature>
<evidence type="ECO:0000313" key="4">
    <source>
        <dbReference type="EMBL" id="KHO27659.1"/>
    </source>
</evidence>
<reference evidence="4 5" key="1">
    <citation type="submission" date="2014-11" db="EMBL/GenBank/DDBJ databases">
        <title>Mycobacterium setense Manresensis Genome.</title>
        <authorList>
            <person name="Rech G."/>
            <person name="Sumoy L."/>
        </authorList>
    </citation>
    <scope>NUCLEOTIDE SEQUENCE [LARGE SCALE GENOMIC DNA]</scope>
    <source>
        <strain evidence="4 5">Manresensis</strain>
    </source>
</reference>
<dbReference type="Proteomes" id="UP000031004">
    <property type="component" value="Unassembled WGS sequence"/>
</dbReference>
<keyword evidence="1" id="KW-0732">Signal</keyword>
<proteinExistence type="predicted"/>
<dbReference type="RefSeq" id="WP_039314916.1">
    <property type="nucleotide sequence ID" value="NZ_JTLZ01000003.1"/>
</dbReference>
<organism evidence="4 5">
    <name type="scientific">Mycolicibacterium setense</name>
    <dbReference type="NCBI Taxonomy" id="431269"/>
    <lineage>
        <taxon>Bacteria</taxon>
        <taxon>Bacillati</taxon>
        <taxon>Actinomycetota</taxon>
        <taxon>Actinomycetes</taxon>
        <taxon>Mycobacteriales</taxon>
        <taxon>Mycobacteriaceae</taxon>
        <taxon>Mycolicibacterium</taxon>
    </lineage>
</organism>
<sequence length="271" mass="29103">MTRIGKLIGAAALAAGSVAAAITTASPAAASAASFCDELGAQWDGHSCHTSVTSDRKAVRDIKMALPGDLVENPVIRQYLTNLMNNWRNAAQKMAADSFGEEQFEIFQHGDAMTAVFHEMYSGTVGTDALSHPNAPIVSDAYRTFTFAAGRQLQLADLFKPGVDHRAEIPRLGEPFIVAALDAAPPPHQPGTYPFTPDRWTPDNVYSGGYKAWALTPDELILYMPDYPVGRDSPIDFTPARMQWAMDGGTVQARIPLSALAPVLQPQFGGA</sequence>
<dbReference type="EMBL" id="JTLZ01000003">
    <property type="protein sequence ID" value="KHO27659.1"/>
    <property type="molecule type" value="Genomic_DNA"/>
</dbReference>
<dbReference type="InterPro" id="IPR021992">
    <property type="entry name" value="MVL"/>
</dbReference>
<evidence type="ECO:0000256" key="1">
    <source>
        <dbReference type="SAM" id="SignalP"/>
    </source>
</evidence>
<protein>
    <submittedName>
        <fullName evidence="4">Mannan-binding protein</fullName>
    </submittedName>
</protein>
<feature type="domain" description="DUF3298" evidence="2">
    <location>
        <begin position="156"/>
        <end position="258"/>
    </location>
</feature>
<evidence type="ECO:0000313" key="5">
    <source>
        <dbReference type="Proteomes" id="UP000031004"/>
    </source>
</evidence>
<keyword evidence="5" id="KW-1185">Reference proteome</keyword>
<dbReference type="Pfam" id="PF12151">
    <property type="entry name" value="MVL"/>
    <property type="match status" value="1"/>
</dbReference>
<comment type="caution">
    <text evidence="4">The sequence shown here is derived from an EMBL/GenBank/DDBJ whole genome shotgun (WGS) entry which is preliminary data.</text>
</comment>
<accession>A0ABR4YZR1</accession>
<evidence type="ECO:0000259" key="3">
    <source>
        <dbReference type="Pfam" id="PF12151"/>
    </source>
</evidence>